<keyword evidence="3" id="KW-1185">Reference proteome</keyword>
<comment type="caution">
    <text evidence="2">The sequence shown here is derived from an EMBL/GenBank/DDBJ whole genome shotgun (WGS) entry which is preliminary data.</text>
</comment>
<sequence>MGTSMHFHESMPKVVDKDHDSRGNQHEECRNCRNGVLVPTGQRPQPYLDNIDHREHQEHAAQQRPGRTHQYPEVEQFLVDVGLYRLIQLIAVDEVDVDLETLSHQRGEEEEAEGEDLEQHDFLGHIRPCRAVRRDSGSGYTE</sequence>
<feature type="region of interest" description="Disordered" evidence="1">
    <location>
        <begin position="1"/>
        <end position="48"/>
    </location>
</feature>
<accession>A0AAN7QW24</accession>
<evidence type="ECO:0000313" key="3">
    <source>
        <dbReference type="Proteomes" id="UP001346149"/>
    </source>
</evidence>
<organism evidence="2 3">
    <name type="scientific">Trapa natans</name>
    <name type="common">Water chestnut</name>
    <dbReference type="NCBI Taxonomy" id="22666"/>
    <lineage>
        <taxon>Eukaryota</taxon>
        <taxon>Viridiplantae</taxon>
        <taxon>Streptophyta</taxon>
        <taxon>Embryophyta</taxon>
        <taxon>Tracheophyta</taxon>
        <taxon>Spermatophyta</taxon>
        <taxon>Magnoliopsida</taxon>
        <taxon>eudicotyledons</taxon>
        <taxon>Gunneridae</taxon>
        <taxon>Pentapetalae</taxon>
        <taxon>rosids</taxon>
        <taxon>malvids</taxon>
        <taxon>Myrtales</taxon>
        <taxon>Lythraceae</taxon>
        <taxon>Trapa</taxon>
    </lineage>
</organism>
<dbReference type="EMBL" id="JAXQNO010000017">
    <property type="protein sequence ID" value="KAK4778921.1"/>
    <property type="molecule type" value="Genomic_DNA"/>
</dbReference>
<dbReference type="AlphaFoldDB" id="A0AAN7QW24"/>
<evidence type="ECO:0000313" key="2">
    <source>
        <dbReference type="EMBL" id="KAK4778921.1"/>
    </source>
</evidence>
<evidence type="ECO:0000256" key="1">
    <source>
        <dbReference type="SAM" id="MobiDB-lite"/>
    </source>
</evidence>
<protein>
    <submittedName>
        <fullName evidence="2">Uncharacterized protein</fullName>
    </submittedName>
</protein>
<reference evidence="2 3" key="1">
    <citation type="journal article" date="2023" name="Hortic Res">
        <title>Pangenome of water caltrop reveals structural variations and asymmetric subgenome divergence after allopolyploidization.</title>
        <authorList>
            <person name="Zhang X."/>
            <person name="Chen Y."/>
            <person name="Wang L."/>
            <person name="Yuan Y."/>
            <person name="Fang M."/>
            <person name="Shi L."/>
            <person name="Lu R."/>
            <person name="Comes H.P."/>
            <person name="Ma Y."/>
            <person name="Chen Y."/>
            <person name="Huang G."/>
            <person name="Zhou Y."/>
            <person name="Zheng Z."/>
            <person name="Qiu Y."/>
        </authorList>
    </citation>
    <scope>NUCLEOTIDE SEQUENCE [LARGE SCALE GENOMIC DNA]</scope>
    <source>
        <strain evidence="2">F231</strain>
    </source>
</reference>
<name>A0AAN7QW24_TRANT</name>
<proteinExistence type="predicted"/>
<feature type="compositionally biased region" description="Basic and acidic residues" evidence="1">
    <location>
        <begin position="1"/>
        <end position="31"/>
    </location>
</feature>
<dbReference type="Proteomes" id="UP001346149">
    <property type="component" value="Unassembled WGS sequence"/>
</dbReference>
<gene>
    <name evidence="2" type="ORF">SAY86_006449</name>
</gene>